<feature type="domain" description="Peptidase M13 N-terminal" evidence="10">
    <location>
        <begin position="128"/>
        <end position="199"/>
    </location>
</feature>
<feature type="chain" id="PRO_5015030792" evidence="8">
    <location>
        <begin position="20"/>
        <end position="464"/>
    </location>
</feature>
<dbReference type="CTD" id="36380862"/>
<evidence type="ECO:0000256" key="7">
    <source>
        <dbReference type="ARBA" id="ARBA00023049"/>
    </source>
</evidence>
<keyword evidence="12" id="KW-1185">Reference proteome</keyword>
<dbReference type="SUPFAM" id="SSF55486">
    <property type="entry name" value="Metalloproteases ('zincins'), catalytic domain"/>
    <property type="match status" value="2"/>
</dbReference>
<dbReference type="OMA" id="EWILNDE"/>
<dbReference type="GeneID" id="36380862"/>
<dbReference type="InterPro" id="IPR018497">
    <property type="entry name" value="Peptidase_M13_C"/>
</dbReference>
<evidence type="ECO:0000256" key="4">
    <source>
        <dbReference type="ARBA" id="ARBA00022723"/>
    </source>
</evidence>
<feature type="signal peptide" evidence="8">
    <location>
        <begin position="1"/>
        <end position="19"/>
    </location>
</feature>
<feature type="domain" description="Peptidase M13 C-terminal" evidence="9">
    <location>
        <begin position="258"/>
        <end position="462"/>
    </location>
</feature>
<evidence type="ECO:0000256" key="2">
    <source>
        <dbReference type="ARBA" id="ARBA00007357"/>
    </source>
</evidence>
<evidence type="ECO:0000256" key="3">
    <source>
        <dbReference type="ARBA" id="ARBA00022670"/>
    </source>
</evidence>
<evidence type="ECO:0000259" key="10">
    <source>
        <dbReference type="Pfam" id="PF05649"/>
    </source>
</evidence>
<dbReference type="WBParaSite" id="SRAE_2000314900.1">
    <property type="protein sequence ID" value="SRAE_2000314900.1"/>
    <property type="gene ID" value="WBGene00263369"/>
</dbReference>
<feature type="domain" description="Peptidase M13 N-terminal" evidence="10">
    <location>
        <begin position="53"/>
        <end position="118"/>
    </location>
</feature>
<dbReference type="STRING" id="34506.A0A090LFE3"/>
<evidence type="ECO:0000256" key="6">
    <source>
        <dbReference type="ARBA" id="ARBA00022833"/>
    </source>
</evidence>
<comment type="similarity">
    <text evidence="2">Belongs to the peptidase M13 family.</text>
</comment>
<evidence type="ECO:0000313" key="12">
    <source>
        <dbReference type="Proteomes" id="UP000035682"/>
    </source>
</evidence>
<evidence type="ECO:0000256" key="5">
    <source>
        <dbReference type="ARBA" id="ARBA00022801"/>
    </source>
</evidence>
<dbReference type="Pfam" id="PF01431">
    <property type="entry name" value="Peptidase_M13"/>
    <property type="match status" value="1"/>
</dbReference>
<keyword evidence="6" id="KW-0862">Zinc</keyword>
<keyword evidence="7" id="KW-0482">Metalloprotease</keyword>
<dbReference type="GO" id="GO:0004222">
    <property type="term" value="F:metalloendopeptidase activity"/>
    <property type="evidence" value="ECO:0007669"/>
    <property type="project" value="InterPro"/>
</dbReference>
<evidence type="ECO:0000256" key="1">
    <source>
        <dbReference type="ARBA" id="ARBA00001947"/>
    </source>
</evidence>
<dbReference type="Pfam" id="PF05649">
    <property type="entry name" value="Peptidase_M13_N"/>
    <property type="match status" value="2"/>
</dbReference>
<accession>A0A090LFE3</accession>
<dbReference type="InterPro" id="IPR000718">
    <property type="entry name" value="Peptidase_M13"/>
</dbReference>
<evidence type="ECO:0000313" key="11">
    <source>
        <dbReference type="EMBL" id="CEF68492.1"/>
    </source>
</evidence>
<dbReference type="AlphaFoldDB" id="A0A090LFE3"/>
<keyword evidence="4" id="KW-0479">Metal-binding</keyword>
<dbReference type="GO" id="GO:0016485">
    <property type="term" value="P:protein processing"/>
    <property type="evidence" value="ECO:0007669"/>
    <property type="project" value="TreeGrafter"/>
</dbReference>
<dbReference type="Gene3D" id="3.40.390.10">
    <property type="entry name" value="Collagenase (Catalytic Domain)"/>
    <property type="match status" value="2"/>
</dbReference>
<dbReference type="WormBase" id="SRAE_2000314900">
    <property type="protein sequence ID" value="SRP03745"/>
    <property type="gene ID" value="WBGene00263369"/>
</dbReference>
<reference evidence="11" key="1">
    <citation type="submission" date="2014-09" db="EMBL/GenBank/DDBJ databases">
        <authorList>
            <person name="Aslett A.Martin."/>
        </authorList>
    </citation>
    <scope>NUCLEOTIDE SEQUENCE</scope>
    <source>
        <strain evidence="11">ED321 Heterogonic</strain>
    </source>
</reference>
<sequence>MKFLFFLIIIILTSIHINSSKIKLNNLSQNNQSSKNNVILNFLQEYIDEGIDPCSDFYQFTCGKWLSRNMLNEKSLHNNEDNLNEFVNNQVMSLLKKNISNKSRTIKMLKIVFDKCISNFPMNSLSICLKFINNQMSYAVDSLYVNEKITKNDMNEVSKVLKNLKNIFITTFKRQNWLKNEEKNEIIMKVKNMHFHFSYDSIITNYTILDEYYQNLFIKEDDNFNEIKNKLKSFVVSDLFQKKYENNDYNSLTSKATATYFDEDNKVFIGAGYINLPFYHIKLPKSMIYGAFGSLIGHEIMHAFDMNGLKFDKNSKMTKWFSEETEEKFKKKSKCFVKQYDKYIGKQSKMHINGKATLNENIADNEGLKISFMAYKTNVKMRNKLNIRVLKNYTNEQLFFIAYGMSFCTNRSIKNEVQLIKYGEYSSERYRVIGAVSNNNDFMEAFGCKLDTPMNSLKKCRIWN</sequence>
<reference evidence="12" key="2">
    <citation type="submission" date="2014-09" db="EMBL/GenBank/DDBJ databases">
        <authorList>
            <person name="Martin A.A."/>
        </authorList>
    </citation>
    <scope>NUCLEOTIDE SEQUENCE</scope>
    <source>
        <strain evidence="12">ED321</strain>
    </source>
</reference>
<dbReference type="OrthoDB" id="6475849at2759"/>
<dbReference type="InterPro" id="IPR024079">
    <property type="entry name" value="MetalloPept_cat_dom_sf"/>
</dbReference>
<comment type="cofactor">
    <cofactor evidence="1">
        <name>Zn(2+)</name>
        <dbReference type="ChEBI" id="CHEBI:29105"/>
    </cofactor>
</comment>
<evidence type="ECO:0000313" key="13">
    <source>
        <dbReference type="WBParaSite" id="SRAE_2000314900.1"/>
    </source>
</evidence>
<gene>
    <name evidence="11 13 14" type="ORF">SRAE_2000314900</name>
</gene>
<dbReference type="GO" id="GO:0005886">
    <property type="term" value="C:plasma membrane"/>
    <property type="evidence" value="ECO:0007669"/>
    <property type="project" value="TreeGrafter"/>
</dbReference>
<dbReference type="InterPro" id="IPR008753">
    <property type="entry name" value="Peptidase_M13_N"/>
</dbReference>
<keyword evidence="3" id="KW-0645">Protease</keyword>
<dbReference type="GO" id="GO:0046872">
    <property type="term" value="F:metal ion binding"/>
    <property type="evidence" value="ECO:0007669"/>
    <property type="project" value="UniProtKB-KW"/>
</dbReference>
<keyword evidence="5" id="KW-0378">Hydrolase</keyword>
<dbReference type="PROSITE" id="PS51885">
    <property type="entry name" value="NEPRILYSIN"/>
    <property type="match status" value="1"/>
</dbReference>
<dbReference type="PANTHER" id="PTHR11733:SF237">
    <property type="entry name" value="NEPRILYSIN-LIKE 4"/>
    <property type="match status" value="1"/>
</dbReference>
<dbReference type="RefSeq" id="XP_024507692.1">
    <property type="nucleotide sequence ID" value="XM_024654308.1"/>
</dbReference>
<dbReference type="CDD" id="cd08662">
    <property type="entry name" value="M13"/>
    <property type="match status" value="1"/>
</dbReference>
<protein>
    <submittedName>
        <fullName evidence="11 13">Phosphate-regulating neutral endopeptidase</fullName>
    </submittedName>
</protein>
<evidence type="ECO:0000313" key="14">
    <source>
        <dbReference type="WormBase" id="SRAE_2000314900"/>
    </source>
</evidence>
<dbReference type="EMBL" id="LN609529">
    <property type="protein sequence ID" value="CEF68492.1"/>
    <property type="molecule type" value="Genomic_DNA"/>
</dbReference>
<evidence type="ECO:0000259" key="9">
    <source>
        <dbReference type="Pfam" id="PF01431"/>
    </source>
</evidence>
<name>A0A090LFE3_STRRB</name>
<dbReference type="PRINTS" id="PR00786">
    <property type="entry name" value="NEPRILYSIN"/>
</dbReference>
<proteinExistence type="inferred from homology"/>
<keyword evidence="8" id="KW-0732">Signal</keyword>
<reference evidence="13" key="3">
    <citation type="submission" date="2020-12" db="UniProtKB">
        <authorList>
            <consortium name="WormBaseParasite"/>
        </authorList>
    </citation>
    <scope>IDENTIFICATION</scope>
</reference>
<organism evidence="11">
    <name type="scientific">Strongyloides ratti</name>
    <name type="common">Parasitic roundworm</name>
    <dbReference type="NCBI Taxonomy" id="34506"/>
    <lineage>
        <taxon>Eukaryota</taxon>
        <taxon>Metazoa</taxon>
        <taxon>Ecdysozoa</taxon>
        <taxon>Nematoda</taxon>
        <taxon>Chromadorea</taxon>
        <taxon>Rhabditida</taxon>
        <taxon>Tylenchina</taxon>
        <taxon>Panagrolaimomorpha</taxon>
        <taxon>Strongyloidoidea</taxon>
        <taxon>Strongyloididae</taxon>
        <taxon>Strongyloides</taxon>
    </lineage>
</organism>
<evidence type="ECO:0000256" key="8">
    <source>
        <dbReference type="SAM" id="SignalP"/>
    </source>
</evidence>
<dbReference type="PANTHER" id="PTHR11733">
    <property type="entry name" value="ZINC METALLOPROTEASE FAMILY M13 NEPRILYSIN-RELATED"/>
    <property type="match status" value="1"/>
</dbReference>
<dbReference type="Proteomes" id="UP000035682">
    <property type="component" value="Unplaced"/>
</dbReference>